<keyword evidence="1" id="KW-1133">Transmembrane helix</keyword>
<protein>
    <submittedName>
        <fullName evidence="2">Uncharacterized protein</fullName>
    </submittedName>
</protein>
<dbReference type="InterPro" id="IPR011042">
    <property type="entry name" value="6-blade_b-propeller_TolB-like"/>
</dbReference>
<name>A0A383BU41_9ZZZZ</name>
<feature type="non-terminal residue" evidence="2">
    <location>
        <position position="236"/>
    </location>
</feature>
<proteinExistence type="predicted"/>
<accession>A0A383BU41</accession>
<evidence type="ECO:0000313" key="2">
    <source>
        <dbReference type="EMBL" id="SVE22845.1"/>
    </source>
</evidence>
<dbReference type="AlphaFoldDB" id="A0A383BU41"/>
<sequence length="236" mass="25763">MVQDDWKEVLPDYAFTHPPVGVGLMIFYRSPLFFALASIALMAMVRPQLAAQDGYKLPPQEIIDVLDAPQAPGVEVSGDGNWLILSHQRNMPSLADMSQPILRIGGRRINPATNGRFNPSLTIGFSIMRVADGSQRRIALPHEDGWGRASISPNGQSFFMTRATSQGTELWMGELESTTAQQILGVRLNAARGNACTWMPDSQQLLCHLVDPSRGATPLEPLVPSGPIIQETMGVM</sequence>
<dbReference type="Gene3D" id="2.120.10.30">
    <property type="entry name" value="TolB, C-terminal domain"/>
    <property type="match status" value="1"/>
</dbReference>
<keyword evidence="1" id="KW-0812">Transmembrane</keyword>
<feature type="transmembrane region" description="Helical" evidence="1">
    <location>
        <begin position="20"/>
        <end position="45"/>
    </location>
</feature>
<dbReference type="SUPFAM" id="SSF82171">
    <property type="entry name" value="DPP6 N-terminal domain-like"/>
    <property type="match status" value="1"/>
</dbReference>
<gene>
    <name evidence="2" type="ORF">METZ01_LOCUS475699</name>
</gene>
<dbReference type="EMBL" id="UINC01202847">
    <property type="protein sequence ID" value="SVE22845.1"/>
    <property type="molecule type" value="Genomic_DNA"/>
</dbReference>
<keyword evidence="1" id="KW-0472">Membrane</keyword>
<organism evidence="2">
    <name type="scientific">marine metagenome</name>
    <dbReference type="NCBI Taxonomy" id="408172"/>
    <lineage>
        <taxon>unclassified sequences</taxon>
        <taxon>metagenomes</taxon>
        <taxon>ecological metagenomes</taxon>
    </lineage>
</organism>
<reference evidence="2" key="1">
    <citation type="submission" date="2018-05" db="EMBL/GenBank/DDBJ databases">
        <authorList>
            <person name="Lanie J.A."/>
            <person name="Ng W.-L."/>
            <person name="Kazmierczak K.M."/>
            <person name="Andrzejewski T.M."/>
            <person name="Davidsen T.M."/>
            <person name="Wayne K.J."/>
            <person name="Tettelin H."/>
            <person name="Glass J.I."/>
            <person name="Rusch D."/>
            <person name="Podicherti R."/>
            <person name="Tsui H.-C.T."/>
            <person name="Winkler M.E."/>
        </authorList>
    </citation>
    <scope>NUCLEOTIDE SEQUENCE</scope>
</reference>
<evidence type="ECO:0000256" key="1">
    <source>
        <dbReference type="SAM" id="Phobius"/>
    </source>
</evidence>